<evidence type="ECO:0000313" key="3">
    <source>
        <dbReference type="Proteomes" id="UP000683360"/>
    </source>
</evidence>
<feature type="compositionally biased region" description="Basic and acidic residues" evidence="1">
    <location>
        <begin position="247"/>
        <end position="322"/>
    </location>
</feature>
<feature type="compositionally biased region" description="Low complexity" evidence="1">
    <location>
        <begin position="123"/>
        <end position="133"/>
    </location>
</feature>
<comment type="caution">
    <text evidence="2">The sequence shown here is derived from an EMBL/GenBank/DDBJ whole genome shotgun (WGS) entry which is preliminary data.</text>
</comment>
<feature type="compositionally biased region" description="Basic residues" evidence="1">
    <location>
        <begin position="67"/>
        <end position="78"/>
    </location>
</feature>
<organism evidence="2 3">
    <name type="scientific">Mytilus edulis</name>
    <name type="common">Blue mussel</name>
    <dbReference type="NCBI Taxonomy" id="6550"/>
    <lineage>
        <taxon>Eukaryota</taxon>
        <taxon>Metazoa</taxon>
        <taxon>Spiralia</taxon>
        <taxon>Lophotrochozoa</taxon>
        <taxon>Mollusca</taxon>
        <taxon>Bivalvia</taxon>
        <taxon>Autobranchia</taxon>
        <taxon>Pteriomorphia</taxon>
        <taxon>Mytilida</taxon>
        <taxon>Mytiloidea</taxon>
        <taxon>Mytilidae</taxon>
        <taxon>Mytilinae</taxon>
        <taxon>Mytilus</taxon>
    </lineage>
</organism>
<evidence type="ECO:0000313" key="2">
    <source>
        <dbReference type="EMBL" id="CAG2219616.1"/>
    </source>
</evidence>
<dbReference type="EMBL" id="CAJPWZ010001634">
    <property type="protein sequence ID" value="CAG2219616.1"/>
    <property type="molecule type" value="Genomic_DNA"/>
</dbReference>
<feature type="region of interest" description="Disordered" evidence="1">
    <location>
        <begin position="30"/>
        <end position="391"/>
    </location>
</feature>
<feature type="compositionally biased region" description="Basic and acidic residues" evidence="1">
    <location>
        <begin position="330"/>
        <end position="342"/>
    </location>
</feature>
<evidence type="ECO:0000256" key="1">
    <source>
        <dbReference type="SAM" id="MobiDB-lite"/>
    </source>
</evidence>
<reference evidence="2" key="1">
    <citation type="submission" date="2021-03" db="EMBL/GenBank/DDBJ databases">
        <authorList>
            <person name="Bekaert M."/>
        </authorList>
    </citation>
    <scope>NUCLEOTIDE SEQUENCE</scope>
</reference>
<accession>A0A8S3SGM2</accession>
<feature type="compositionally biased region" description="Gly residues" evidence="1">
    <location>
        <begin position="43"/>
        <end position="66"/>
    </location>
</feature>
<keyword evidence="3" id="KW-1185">Reference proteome</keyword>
<dbReference type="Proteomes" id="UP000683360">
    <property type="component" value="Unassembled WGS sequence"/>
</dbReference>
<feature type="compositionally biased region" description="Basic and acidic residues" evidence="1">
    <location>
        <begin position="149"/>
        <end position="159"/>
    </location>
</feature>
<proteinExistence type="predicted"/>
<feature type="compositionally biased region" description="Basic and acidic residues" evidence="1">
    <location>
        <begin position="351"/>
        <end position="389"/>
    </location>
</feature>
<protein>
    <submittedName>
        <fullName evidence="2">Uncharacterized protein</fullName>
    </submittedName>
</protein>
<name>A0A8S3SGM2_MYTED</name>
<dbReference type="OrthoDB" id="10647197at2759"/>
<sequence length="531" mass="60183">MPPHKNLKCPDVRKYILAAACNVTKRDTCGVINKKGKNDGGRKGQNGGGGKDKNGGGGKGKNGGGGKGRKGFQRRKGKLTKEEKQRLKAGKRNADSDSDFSYRSVVSAGGTRHVRRRRKRADGTYSDSDSYHSSQDEDGAERRRQRRKERGDLDTETGDRSNPNTSNGSRDHHHDGDSDYSYASEVSEGGTRYEVKRKRLRDEDGNIIGYGEKEAAGDNLSDTESENYLERIPSGFSDATTDDDDVDLSKMTEEEKEEYFKNKEERRKEREARRRAKYGDKYDEIIKKKQEKKEREKKEQEQEQSNEDKEKRDQKEKDDKTSGRKSSLRKFSDSLGKGKEPAKSMVTYEKGPPRETGGKETFDSREHGLAHDSWGKKDRTDMSLRRGSSDADFVPNKLRRETTMLKKLPTIPQGKIADGRYINKLMFNLAWTKEIHPNALFGNDIRIKEGSFFIGTNNADDFGDMDDDELAKQEDLDVSTLNGQRRINILMKRGGSALRRHMLRIIAECRLHESAYKSASIDEQGIKQITI</sequence>
<dbReference type="AlphaFoldDB" id="A0A8S3SGM2"/>
<gene>
    <name evidence="2" type="ORF">MEDL_33143</name>
</gene>